<proteinExistence type="predicted"/>
<evidence type="ECO:0000256" key="5">
    <source>
        <dbReference type="SAM" id="Phobius"/>
    </source>
</evidence>
<dbReference type="STRING" id="1797298.A2988_04425"/>
<feature type="domain" description="O-antigen ligase-related" evidence="6">
    <location>
        <begin position="289"/>
        <end position="446"/>
    </location>
</feature>
<dbReference type="PANTHER" id="PTHR37422:SF13">
    <property type="entry name" value="LIPOPOLYSACCHARIDE BIOSYNTHESIS PROTEIN PA4999-RELATED"/>
    <property type="match status" value="1"/>
</dbReference>
<name>A0A1F5BVS2_9BACT</name>
<feature type="transmembrane region" description="Helical" evidence="5">
    <location>
        <begin position="154"/>
        <end position="171"/>
    </location>
</feature>
<feature type="transmembrane region" description="Helical" evidence="5">
    <location>
        <begin position="258"/>
        <end position="274"/>
    </location>
</feature>
<dbReference type="Pfam" id="PF04932">
    <property type="entry name" value="Wzy_C"/>
    <property type="match status" value="1"/>
</dbReference>
<sequence>MSAYFTKLNIVFAAELCAVLLAVLGVFPREVFLFLAALIVFFVLFSSQEESLYFIARSIPLFVALPITESFDSFNIWRIVVLILFVRLIAERAVLNRIISTLVLIRAKAQTSMHDAIAFAYGNWKIEFLLACLFFISFLSLVKADDAIIGVKRIIYFANLWMLFFVVRAAISRENIRKLANNVLISGILVVVVGVIQLILAYTMTVDDFSEFWALQANRVLYGDAWANIAIAANTWFAYYSGTIHFRMFSSFPDSHSFPLFLLMVSLFAMALLFEETNRRKRVLLYLWLAFASFELVLSGTRGIWASALFPLALLVYLWRQKKIMVVAARLASVPLMLFLVSLPLSALVFNSTQFKLAGDLKERKVLTERIKSIIDFEETSNHGRIAIWKATLSSMAHNPLLGVGIANFPSILKLNPTATKAGASAHNLYLNFFAELGIAGGIVFLLITYEIFKATWRLSVRDDEARVRFFALVWLLYFTWILWYSMTDVALFDERTFLLFMVAVGSVYALSSPHSHDEQNPARIR</sequence>
<feature type="transmembrane region" description="Helical" evidence="5">
    <location>
        <begin position="225"/>
        <end position="246"/>
    </location>
</feature>
<feature type="transmembrane region" description="Helical" evidence="5">
    <location>
        <begin position="116"/>
        <end position="142"/>
    </location>
</feature>
<evidence type="ECO:0000313" key="8">
    <source>
        <dbReference type="Proteomes" id="UP000176650"/>
    </source>
</evidence>
<dbReference type="Proteomes" id="UP000176650">
    <property type="component" value="Unassembled WGS sequence"/>
</dbReference>
<evidence type="ECO:0000256" key="2">
    <source>
        <dbReference type="ARBA" id="ARBA00022692"/>
    </source>
</evidence>
<feature type="transmembrane region" description="Helical" evidence="5">
    <location>
        <begin position="183"/>
        <end position="205"/>
    </location>
</feature>
<keyword evidence="2 5" id="KW-0812">Transmembrane</keyword>
<organism evidence="7 8">
    <name type="scientific">Candidatus Azambacteria bacterium RIFCSPLOWO2_01_FULL_46_25</name>
    <dbReference type="NCBI Taxonomy" id="1797298"/>
    <lineage>
        <taxon>Bacteria</taxon>
        <taxon>Candidatus Azamiibacteriota</taxon>
    </lineage>
</organism>
<dbReference type="EMBL" id="MEYS01000001">
    <property type="protein sequence ID" value="OGD34714.1"/>
    <property type="molecule type" value="Genomic_DNA"/>
</dbReference>
<gene>
    <name evidence="7" type="ORF">A2988_04425</name>
</gene>
<evidence type="ECO:0000256" key="1">
    <source>
        <dbReference type="ARBA" id="ARBA00004141"/>
    </source>
</evidence>
<feature type="transmembrane region" description="Helical" evidence="5">
    <location>
        <begin position="76"/>
        <end position="95"/>
    </location>
</feature>
<evidence type="ECO:0000256" key="4">
    <source>
        <dbReference type="ARBA" id="ARBA00023136"/>
    </source>
</evidence>
<dbReference type="AlphaFoldDB" id="A0A1F5BVS2"/>
<evidence type="ECO:0000313" key="7">
    <source>
        <dbReference type="EMBL" id="OGD34714.1"/>
    </source>
</evidence>
<dbReference type="PANTHER" id="PTHR37422">
    <property type="entry name" value="TEICHURONIC ACID BIOSYNTHESIS PROTEIN TUAE"/>
    <property type="match status" value="1"/>
</dbReference>
<keyword evidence="4 5" id="KW-0472">Membrane</keyword>
<feature type="transmembrane region" description="Helical" evidence="5">
    <location>
        <begin position="31"/>
        <end position="56"/>
    </location>
</feature>
<protein>
    <recommendedName>
        <fullName evidence="6">O-antigen ligase-related domain-containing protein</fullName>
    </recommendedName>
</protein>
<evidence type="ECO:0000256" key="3">
    <source>
        <dbReference type="ARBA" id="ARBA00022989"/>
    </source>
</evidence>
<comment type="caution">
    <text evidence="7">The sequence shown here is derived from an EMBL/GenBank/DDBJ whole genome shotgun (WGS) entry which is preliminary data.</text>
</comment>
<accession>A0A1F5BVS2</accession>
<dbReference type="InterPro" id="IPR051533">
    <property type="entry name" value="WaaL-like"/>
</dbReference>
<keyword evidence="3 5" id="KW-1133">Transmembrane helix</keyword>
<comment type="subcellular location">
    <subcellularLocation>
        <location evidence="1">Membrane</location>
        <topology evidence="1">Multi-pass membrane protein</topology>
    </subcellularLocation>
</comment>
<reference evidence="7 8" key="1">
    <citation type="journal article" date="2016" name="Nat. Commun.">
        <title>Thousands of microbial genomes shed light on interconnected biogeochemical processes in an aquifer system.</title>
        <authorList>
            <person name="Anantharaman K."/>
            <person name="Brown C.T."/>
            <person name="Hug L.A."/>
            <person name="Sharon I."/>
            <person name="Castelle C.J."/>
            <person name="Probst A.J."/>
            <person name="Thomas B.C."/>
            <person name="Singh A."/>
            <person name="Wilkins M.J."/>
            <person name="Karaoz U."/>
            <person name="Brodie E.L."/>
            <person name="Williams K.H."/>
            <person name="Hubbard S.S."/>
            <person name="Banfield J.F."/>
        </authorList>
    </citation>
    <scope>NUCLEOTIDE SEQUENCE [LARGE SCALE GENOMIC DNA]</scope>
</reference>
<feature type="transmembrane region" description="Helical" evidence="5">
    <location>
        <begin position="468"/>
        <end position="486"/>
    </location>
</feature>
<dbReference type="InterPro" id="IPR007016">
    <property type="entry name" value="O-antigen_ligase-rel_domated"/>
</dbReference>
<feature type="transmembrane region" description="Helical" evidence="5">
    <location>
        <begin position="6"/>
        <end position="24"/>
    </location>
</feature>
<feature type="transmembrane region" description="Helical" evidence="5">
    <location>
        <begin position="286"/>
        <end position="319"/>
    </location>
</feature>
<evidence type="ECO:0000259" key="6">
    <source>
        <dbReference type="Pfam" id="PF04932"/>
    </source>
</evidence>
<dbReference type="GO" id="GO:0016020">
    <property type="term" value="C:membrane"/>
    <property type="evidence" value="ECO:0007669"/>
    <property type="project" value="UniProtKB-SubCell"/>
</dbReference>
<feature type="transmembrane region" description="Helical" evidence="5">
    <location>
        <begin position="429"/>
        <end position="448"/>
    </location>
</feature>
<feature type="transmembrane region" description="Helical" evidence="5">
    <location>
        <begin position="331"/>
        <end position="350"/>
    </location>
</feature>